<dbReference type="PROSITE" id="PS50119">
    <property type="entry name" value="ZF_BBOX"/>
    <property type="match status" value="2"/>
</dbReference>
<dbReference type="PROSITE" id="PS51017">
    <property type="entry name" value="CCT"/>
    <property type="match status" value="1"/>
</dbReference>
<sequence>MATWERVPTKGVHTYIRGDVYTFTHKPSQKLSEPQGIGFISPFFQDTNSHTIKLTTSEYYQLIMLKQESNEIGVGDNNRARACDTCRSTACTVYCHADSAYLCTRCDAQVHSANNVASRHKRVPVCESCGRAPAAFLCEADDASLCTACDSDVHSANPLARRHHRVPISGNSYRSMANHHQCETTMTNPETRLVVRQEEGDEDVKEAASWLFPDSDKNSGSHHDNELLFSDEYLDLDDYNSSMDYKFKGQHIQHQHQQDCGVPQTNYAGDRVVPLQLEESKGDLRRKQHNITTYGSSGSYNGSINHNAYISSMETDLVPEPTARVPTRTPDQLQPDHPVQMVAQLSPMDRQARVLRYREKKKTRRFEKTIRYASRKAYAERRPRINGRFAKGRESEAEEDQGFNTMLMYDTGYGIVPSF</sequence>
<gene>
    <name evidence="11" type="ORF">TAV2_LOCUS21242</name>
</gene>
<dbReference type="GO" id="GO:0003700">
    <property type="term" value="F:DNA-binding transcription factor activity"/>
    <property type="evidence" value="ECO:0007669"/>
    <property type="project" value="TreeGrafter"/>
</dbReference>
<dbReference type="Pfam" id="PF06203">
    <property type="entry name" value="CCT"/>
    <property type="match status" value="1"/>
</dbReference>
<comment type="similarity">
    <text evidence="2">Belongs to the CONSTANS family.</text>
</comment>
<evidence type="ECO:0000256" key="7">
    <source>
        <dbReference type="PROSITE-ProRule" id="PRU00024"/>
    </source>
</evidence>
<name>A0AAU9SR98_THLAR</name>
<dbReference type="GO" id="GO:0009909">
    <property type="term" value="P:regulation of flower development"/>
    <property type="evidence" value="ECO:0007669"/>
    <property type="project" value="InterPro"/>
</dbReference>
<dbReference type="EMBL" id="OU466862">
    <property type="protein sequence ID" value="CAH2072659.1"/>
    <property type="molecule type" value="Genomic_DNA"/>
</dbReference>
<feature type="domain" description="B box-type" evidence="9">
    <location>
        <begin position="78"/>
        <end position="125"/>
    </location>
</feature>
<protein>
    <submittedName>
        <fullName evidence="11">Uncharacterized protein</fullName>
    </submittedName>
</protein>
<evidence type="ECO:0000313" key="12">
    <source>
        <dbReference type="Proteomes" id="UP000836841"/>
    </source>
</evidence>
<evidence type="ECO:0000259" key="9">
    <source>
        <dbReference type="PROSITE" id="PS50119"/>
    </source>
</evidence>
<dbReference type="GO" id="GO:0008270">
    <property type="term" value="F:zinc ion binding"/>
    <property type="evidence" value="ECO:0007669"/>
    <property type="project" value="UniProtKB-KW"/>
</dbReference>
<evidence type="ECO:0000256" key="1">
    <source>
        <dbReference type="ARBA" id="ARBA00004123"/>
    </source>
</evidence>
<dbReference type="PANTHER" id="PTHR31319:SF82">
    <property type="entry name" value="ZINC FINGER PROTEIN CONSTANS"/>
    <property type="match status" value="1"/>
</dbReference>
<proteinExistence type="inferred from homology"/>
<feature type="domain" description="CCT" evidence="10">
    <location>
        <begin position="350"/>
        <end position="392"/>
    </location>
</feature>
<evidence type="ECO:0000256" key="2">
    <source>
        <dbReference type="ARBA" id="ARBA00010024"/>
    </source>
</evidence>
<keyword evidence="12" id="KW-1185">Reference proteome</keyword>
<evidence type="ECO:0000256" key="5">
    <source>
        <dbReference type="ARBA" id="ARBA00022833"/>
    </source>
</evidence>
<evidence type="ECO:0000313" key="11">
    <source>
        <dbReference type="EMBL" id="CAH2072659.1"/>
    </source>
</evidence>
<dbReference type="GO" id="GO:0005634">
    <property type="term" value="C:nucleus"/>
    <property type="evidence" value="ECO:0007669"/>
    <property type="project" value="UniProtKB-SubCell"/>
</dbReference>
<dbReference type="AlphaFoldDB" id="A0AAU9SR98"/>
<evidence type="ECO:0000259" key="10">
    <source>
        <dbReference type="PROSITE" id="PS51017"/>
    </source>
</evidence>
<organism evidence="11 12">
    <name type="scientific">Thlaspi arvense</name>
    <name type="common">Field penny-cress</name>
    <dbReference type="NCBI Taxonomy" id="13288"/>
    <lineage>
        <taxon>Eukaryota</taxon>
        <taxon>Viridiplantae</taxon>
        <taxon>Streptophyta</taxon>
        <taxon>Embryophyta</taxon>
        <taxon>Tracheophyta</taxon>
        <taxon>Spermatophyta</taxon>
        <taxon>Magnoliopsida</taxon>
        <taxon>eudicotyledons</taxon>
        <taxon>Gunneridae</taxon>
        <taxon>Pentapetalae</taxon>
        <taxon>rosids</taxon>
        <taxon>malvids</taxon>
        <taxon>Brassicales</taxon>
        <taxon>Brassicaceae</taxon>
        <taxon>Thlaspideae</taxon>
        <taxon>Thlaspi</taxon>
    </lineage>
</organism>
<evidence type="ECO:0000256" key="3">
    <source>
        <dbReference type="ARBA" id="ARBA00022723"/>
    </source>
</evidence>
<keyword evidence="4 7" id="KW-0863">Zinc-finger</keyword>
<evidence type="ECO:0000256" key="4">
    <source>
        <dbReference type="ARBA" id="ARBA00022771"/>
    </source>
</evidence>
<evidence type="ECO:0000256" key="8">
    <source>
        <dbReference type="PROSITE-ProRule" id="PRU00357"/>
    </source>
</evidence>
<dbReference type="GO" id="GO:2000028">
    <property type="term" value="P:regulation of photoperiodism, flowering"/>
    <property type="evidence" value="ECO:0007669"/>
    <property type="project" value="TreeGrafter"/>
</dbReference>
<comment type="subcellular location">
    <subcellularLocation>
        <location evidence="1 8">Nucleus</location>
    </subcellularLocation>
</comment>
<dbReference type="SMART" id="SM00336">
    <property type="entry name" value="BBOX"/>
    <property type="match status" value="2"/>
</dbReference>
<feature type="domain" description="B box-type" evidence="9">
    <location>
        <begin position="121"/>
        <end position="168"/>
    </location>
</feature>
<dbReference type="InterPro" id="IPR049808">
    <property type="entry name" value="CONSTANS-like_Bbox1"/>
</dbReference>
<keyword evidence="6 8" id="KW-0539">Nucleus</keyword>
<reference evidence="11 12" key="1">
    <citation type="submission" date="2022-03" db="EMBL/GenBank/DDBJ databases">
        <authorList>
            <person name="Nunn A."/>
            <person name="Chopra R."/>
            <person name="Nunn A."/>
            <person name="Contreras Garrido A."/>
        </authorList>
    </citation>
    <scope>NUCLEOTIDE SEQUENCE [LARGE SCALE GENOMIC DNA]</scope>
</reference>
<evidence type="ECO:0000256" key="6">
    <source>
        <dbReference type="ARBA" id="ARBA00023242"/>
    </source>
</evidence>
<dbReference type="PANTHER" id="PTHR31319">
    <property type="entry name" value="ZINC FINGER PROTEIN CONSTANS-LIKE 4"/>
    <property type="match status" value="1"/>
</dbReference>
<dbReference type="InterPro" id="IPR010402">
    <property type="entry name" value="CCT_domain"/>
</dbReference>
<keyword evidence="3" id="KW-0479">Metal-binding</keyword>
<dbReference type="CDD" id="cd19821">
    <property type="entry name" value="Bbox1_BBX-like"/>
    <property type="match status" value="2"/>
</dbReference>
<dbReference type="InterPro" id="IPR000315">
    <property type="entry name" value="Znf_B-box"/>
</dbReference>
<dbReference type="Pfam" id="PF00643">
    <property type="entry name" value="zf-B_box"/>
    <property type="match status" value="1"/>
</dbReference>
<dbReference type="InterPro" id="IPR045281">
    <property type="entry name" value="CONSTANS-like"/>
</dbReference>
<accession>A0AAU9SR98</accession>
<keyword evidence="5" id="KW-0862">Zinc</keyword>
<dbReference type="Proteomes" id="UP000836841">
    <property type="component" value="Chromosome 6"/>
</dbReference>